<gene>
    <name evidence="1" type="ORF">HYG82_07995</name>
</gene>
<dbReference type="OrthoDB" id="156248at2157"/>
<reference evidence="1 2" key="1">
    <citation type="submission" date="2020-07" db="EMBL/GenBank/DDBJ databases">
        <authorList>
            <person name="Cui H."/>
        </authorList>
    </citation>
    <scope>NUCLEOTIDE SEQUENCE [LARGE SCALE GENOMIC DNA]</scope>
    <source>
        <strain evidence="1 2">YPL8</strain>
    </source>
</reference>
<dbReference type="KEGG" id="haly:HYG82_07995"/>
<dbReference type="PANTHER" id="PTHR35519">
    <property type="entry name" value="MEMBRANE PROTEINS"/>
    <property type="match status" value="1"/>
</dbReference>
<sequence length="148" mass="15538">METDATDGIRSKLEDVDDDLPESVDKAALGRMQTVAHALDKGLRIPGTEFRFGLDPIVGILPGAGDSAAAAVSLYLVAESARMGVSQSTLLRMVANIAVDTVIGSVPVLGVLFDAFWKANTRNLELALEDLAVEGDGRDSSPKAVTIN</sequence>
<organism evidence="1 2">
    <name type="scientific">Natrinema halophilum</name>
    <dbReference type="NCBI Taxonomy" id="1699371"/>
    <lineage>
        <taxon>Archaea</taxon>
        <taxon>Methanobacteriati</taxon>
        <taxon>Methanobacteriota</taxon>
        <taxon>Stenosarchaea group</taxon>
        <taxon>Halobacteria</taxon>
        <taxon>Halobacteriales</taxon>
        <taxon>Natrialbaceae</taxon>
        <taxon>Natrinema</taxon>
    </lineage>
</organism>
<dbReference type="Proteomes" id="UP000509241">
    <property type="component" value="Chromosome"/>
</dbReference>
<dbReference type="AlphaFoldDB" id="A0A7D5GKM5"/>
<keyword evidence="2" id="KW-1185">Reference proteome</keyword>
<dbReference type="PANTHER" id="PTHR35519:SF2">
    <property type="entry name" value="PH DOMAIN PROTEIN"/>
    <property type="match status" value="1"/>
</dbReference>
<proteinExistence type="predicted"/>
<evidence type="ECO:0000313" key="1">
    <source>
        <dbReference type="EMBL" id="QLG48792.1"/>
    </source>
</evidence>
<protein>
    <submittedName>
        <fullName evidence="1">DUF4112 domain-containing protein</fullName>
    </submittedName>
</protein>
<accession>A0A7D5GKM5</accession>
<name>A0A7D5GKM5_9EURY</name>
<evidence type="ECO:0000313" key="2">
    <source>
        <dbReference type="Proteomes" id="UP000509241"/>
    </source>
</evidence>
<dbReference type="GeneID" id="56033224"/>
<dbReference type="InterPro" id="IPR025187">
    <property type="entry name" value="DUF4112"/>
</dbReference>
<dbReference type="EMBL" id="CP058601">
    <property type="protein sequence ID" value="QLG48792.1"/>
    <property type="molecule type" value="Genomic_DNA"/>
</dbReference>
<dbReference type="RefSeq" id="WP_179260529.1">
    <property type="nucleotide sequence ID" value="NZ_CP058601.1"/>
</dbReference>
<dbReference type="Pfam" id="PF13430">
    <property type="entry name" value="DUF4112"/>
    <property type="match status" value="1"/>
</dbReference>